<keyword evidence="2" id="KW-1185">Reference proteome</keyword>
<accession>A0AAV4Q3R0</accession>
<organism evidence="1 2">
    <name type="scientific">Caerostris extrusa</name>
    <name type="common">Bark spider</name>
    <name type="synonym">Caerostris bankana</name>
    <dbReference type="NCBI Taxonomy" id="172846"/>
    <lineage>
        <taxon>Eukaryota</taxon>
        <taxon>Metazoa</taxon>
        <taxon>Ecdysozoa</taxon>
        <taxon>Arthropoda</taxon>
        <taxon>Chelicerata</taxon>
        <taxon>Arachnida</taxon>
        <taxon>Araneae</taxon>
        <taxon>Araneomorphae</taxon>
        <taxon>Entelegynae</taxon>
        <taxon>Araneoidea</taxon>
        <taxon>Araneidae</taxon>
        <taxon>Caerostris</taxon>
    </lineage>
</organism>
<dbReference type="EMBL" id="BPLR01005499">
    <property type="protein sequence ID" value="GIY02771.1"/>
    <property type="molecule type" value="Genomic_DNA"/>
</dbReference>
<evidence type="ECO:0000313" key="2">
    <source>
        <dbReference type="Proteomes" id="UP001054945"/>
    </source>
</evidence>
<evidence type="ECO:0000313" key="1">
    <source>
        <dbReference type="EMBL" id="GIY02771.1"/>
    </source>
</evidence>
<dbReference type="AlphaFoldDB" id="A0AAV4Q3R0"/>
<proteinExistence type="predicted"/>
<dbReference type="Proteomes" id="UP001054945">
    <property type="component" value="Unassembled WGS sequence"/>
</dbReference>
<feature type="non-terminal residue" evidence="1">
    <location>
        <position position="67"/>
    </location>
</feature>
<gene>
    <name evidence="1" type="ORF">CEXT_477641</name>
</gene>
<comment type="caution">
    <text evidence="1">The sequence shown here is derived from an EMBL/GenBank/DDBJ whole genome shotgun (WGS) entry which is preliminary data.</text>
</comment>
<protein>
    <submittedName>
        <fullName evidence="1">Uncharacterized protein</fullName>
    </submittedName>
</protein>
<reference evidence="1 2" key="1">
    <citation type="submission" date="2021-06" db="EMBL/GenBank/DDBJ databases">
        <title>Caerostris extrusa draft genome.</title>
        <authorList>
            <person name="Kono N."/>
            <person name="Arakawa K."/>
        </authorList>
    </citation>
    <scope>NUCLEOTIDE SEQUENCE [LARGE SCALE GENOMIC DNA]</scope>
</reference>
<name>A0AAV4Q3R0_CAEEX</name>
<sequence length="67" mass="7901">MLKDVEEVDSIHVGRRHQVMRAKTLDNRHLQSYFDYNELINTALSLRFEFSRLFDGSLQFDLGEGQL</sequence>